<feature type="transmembrane region" description="Helical" evidence="7">
    <location>
        <begin position="219"/>
        <end position="243"/>
    </location>
</feature>
<dbReference type="InterPro" id="IPR020846">
    <property type="entry name" value="MFS_dom"/>
</dbReference>
<dbReference type="RefSeq" id="WP_268924359.1">
    <property type="nucleotide sequence ID" value="NZ_JAPTGB010000004.1"/>
</dbReference>
<comment type="subcellular location">
    <subcellularLocation>
        <location evidence="1">Cell membrane</location>
        <topology evidence="1">Multi-pass membrane protein</topology>
    </subcellularLocation>
</comment>
<dbReference type="SUPFAM" id="SSF103473">
    <property type="entry name" value="MFS general substrate transporter"/>
    <property type="match status" value="1"/>
</dbReference>
<sequence>MSGSDKPFVAGKRTMIVLLLAAMPALLGTAAVAPALPLISEAFPDASETLISLIITLPPLATALSGFLIGAISDRYGRKRVLIISLALFGLAGSSGFFLDSVTSIIFWRLWLGVGLAGLLPTVTTLLTEYYDGPTRARYMGYLSAAMGIGGLVLQTGCGILAEISWREPFLIYLFGVLVIPLVLIYVKEPKRVEETEEFSDGLEMPSSRIKKLDTKPVLLVYVTLFVSLIMMYLISSKIAYLLTQTADVSTTICGLILGMAGLFSAVSSYSFWRFARWFTPIQMFSLMFFLEGAGLFIVGTAINVPVIAFGAALVGFGLGLGTPTGSMWLSAITPQKYLGRIMGGQTVAVYFGVFASSFVGAELLAMTGSYQGLFLTIGVVGILVGVVYWTAAMLSKRSKRMKAGTV</sequence>
<dbReference type="PROSITE" id="PS50850">
    <property type="entry name" value="MFS"/>
    <property type="match status" value="1"/>
</dbReference>
<evidence type="ECO:0000259" key="8">
    <source>
        <dbReference type="PROSITE" id="PS50850"/>
    </source>
</evidence>
<feature type="transmembrane region" description="Helical" evidence="7">
    <location>
        <begin position="342"/>
        <end position="362"/>
    </location>
</feature>
<feature type="transmembrane region" description="Helical" evidence="7">
    <location>
        <begin position="170"/>
        <end position="187"/>
    </location>
</feature>
<evidence type="ECO:0000256" key="6">
    <source>
        <dbReference type="ARBA" id="ARBA00023136"/>
    </source>
</evidence>
<dbReference type="InterPro" id="IPR036259">
    <property type="entry name" value="MFS_trans_sf"/>
</dbReference>
<feature type="transmembrane region" description="Helical" evidence="7">
    <location>
        <begin position="51"/>
        <end position="69"/>
    </location>
</feature>
<proteinExistence type="predicted"/>
<gene>
    <name evidence="9" type="ORF">O0S10_02690</name>
</gene>
<evidence type="ECO:0000313" key="9">
    <source>
        <dbReference type="EMBL" id="MCZ0860137.1"/>
    </source>
</evidence>
<dbReference type="CDD" id="cd17473">
    <property type="entry name" value="MFS_arabinose_efflux_permease_like"/>
    <property type="match status" value="1"/>
</dbReference>
<dbReference type="InterPro" id="IPR050171">
    <property type="entry name" value="MFS_Transporters"/>
</dbReference>
<dbReference type="Proteomes" id="UP001141422">
    <property type="component" value="Unassembled WGS sequence"/>
</dbReference>
<evidence type="ECO:0000256" key="4">
    <source>
        <dbReference type="ARBA" id="ARBA00022692"/>
    </source>
</evidence>
<feature type="transmembrane region" description="Helical" evidence="7">
    <location>
        <begin position="139"/>
        <end position="164"/>
    </location>
</feature>
<keyword evidence="10" id="KW-1185">Reference proteome</keyword>
<evidence type="ECO:0000313" key="10">
    <source>
        <dbReference type="Proteomes" id="UP001141422"/>
    </source>
</evidence>
<dbReference type="Gene3D" id="1.20.1250.20">
    <property type="entry name" value="MFS general substrate transporter like domains"/>
    <property type="match status" value="1"/>
</dbReference>
<dbReference type="InterPro" id="IPR005829">
    <property type="entry name" value="Sugar_transporter_CS"/>
</dbReference>
<organism evidence="9 10">
    <name type="scientific">Methanocorpusculum petauri</name>
    <dbReference type="NCBI Taxonomy" id="3002863"/>
    <lineage>
        <taxon>Archaea</taxon>
        <taxon>Methanobacteriati</taxon>
        <taxon>Methanobacteriota</taxon>
        <taxon>Stenosarchaea group</taxon>
        <taxon>Methanomicrobia</taxon>
        <taxon>Methanomicrobiales</taxon>
        <taxon>Methanocorpusculaceae</taxon>
        <taxon>Methanocorpusculum</taxon>
    </lineage>
</organism>
<evidence type="ECO:0000256" key="1">
    <source>
        <dbReference type="ARBA" id="ARBA00004651"/>
    </source>
</evidence>
<feature type="transmembrane region" description="Helical" evidence="7">
    <location>
        <begin position="374"/>
        <end position="395"/>
    </location>
</feature>
<keyword evidence="2" id="KW-0813">Transport</keyword>
<evidence type="ECO:0000256" key="3">
    <source>
        <dbReference type="ARBA" id="ARBA00022475"/>
    </source>
</evidence>
<keyword evidence="5 7" id="KW-1133">Transmembrane helix</keyword>
<feature type="domain" description="Major facilitator superfamily (MFS) profile" evidence="8">
    <location>
        <begin position="14"/>
        <end position="397"/>
    </location>
</feature>
<evidence type="ECO:0000256" key="7">
    <source>
        <dbReference type="SAM" id="Phobius"/>
    </source>
</evidence>
<dbReference type="PANTHER" id="PTHR23517">
    <property type="entry name" value="RESISTANCE PROTEIN MDTM, PUTATIVE-RELATED-RELATED"/>
    <property type="match status" value="1"/>
</dbReference>
<protein>
    <submittedName>
        <fullName evidence="9">MFS transporter</fullName>
    </submittedName>
</protein>
<keyword evidence="3" id="KW-1003">Cell membrane</keyword>
<dbReference type="PROSITE" id="PS00216">
    <property type="entry name" value="SUGAR_TRANSPORT_1"/>
    <property type="match status" value="1"/>
</dbReference>
<reference evidence="9" key="1">
    <citation type="submission" date="2022-12" db="EMBL/GenBank/DDBJ databases">
        <title>Isolation and characterisation of novel Methanocorpusculum spp. from native Australian herbivores indicates the genus is ancestrally host-associated.</title>
        <authorList>
            <person name="Volmer J.G."/>
            <person name="Soo R.M."/>
            <person name="Evans P.N."/>
            <person name="Hoedt E.C."/>
            <person name="Astorga Alsina A.L."/>
            <person name="Woodcroft B.J."/>
            <person name="Tyson G.W."/>
            <person name="Hugenholtz P."/>
            <person name="Morrison M."/>
        </authorList>
    </citation>
    <scope>NUCLEOTIDE SEQUENCE</scope>
    <source>
        <strain evidence="9">MG</strain>
    </source>
</reference>
<name>A0ABT4IEI3_9EURY</name>
<feature type="transmembrane region" description="Helical" evidence="7">
    <location>
        <begin position="81"/>
        <end position="99"/>
    </location>
</feature>
<feature type="transmembrane region" description="Helical" evidence="7">
    <location>
        <begin position="285"/>
        <end position="303"/>
    </location>
</feature>
<dbReference type="InterPro" id="IPR011701">
    <property type="entry name" value="MFS"/>
</dbReference>
<accession>A0ABT4IEI3</accession>
<feature type="transmembrane region" description="Helical" evidence="7">
    <location>
        <begin position="249"/>
        <end position="273"/>
    </location>
</feature>
<feature type="transmembrane region" description="Helical" evidence="7">
    <location>
        <begin position="105"/>
        <end position="127"/>
    </location>
</feature>
<dbReference type="EMBL" id="JAPTGB010000004">
    <property type="protein sequence ID" value="MCZ0860137.1"/>
    <property type="molecule type" value="Genomic_DNA"/>
</dbReference>
<keyword evidence="6 7" id="KW-0472">Membrane</keyword>
<evidence type="ECO:0000256" key="2">
    <source>
        <dbReference type="ARBA" id="ARBA00022448"/>
    </source>
</evidence>
<comment type="caution">
    <text evidence="9">The sequence shown here is derived from an EMBL/GenBank/DDBJ whole genome shotgun (WGS) entry which is preliminary data.</text>
</comment>
<evidence type="ECO:0000256" key="5">
    <source>
        <dbReference type="ARBA" id="ARBA00022989"/>
    </source>
</evidence>
<keyword evidence="4 7" id="KW-0812">Transmembrane</keyword>
<dbReference type="Pfam" id="PF07690">
    <property type="entry name" value="MFS_1"/>
    <property type="match status" value="1"/>
</dbReference>
<feature type="transmembrane region" description="Helical" evidence="7">
    <location>
        <begin position="309"/>
        <end position="330"/>
    </location>
</feature>